<dbReference type="AlphaFoldDB" id="A0A2S6IDA4"/>
<evidence type="ECO:0000256" key="1">
    <source>
        <dbReference type="SAM" id="MobiDB-lite"/>
    </source>
</evidence>
<keyword evidence="3" id="KW-1185">Reference proteome</keyword>
<dbReference type="Proteomes" id="UP000239485">
    <property type="component" value="Unassembled WGS sequence"/>
</dbReference>
<accession>A0A2S6IDA4</accession>
<dbReference type="EMBL" id="PTJD01000016">
    <property type="protein sequence ID" value="PPK92204.1"/>
    <property type="molecule type" value="Genomic_DNA"/>
</dbReference>
<comment type="caution">
    <text evidence="2">The sequence shown here is derived from an EMBL/GenBank/DDBJ whole genome shotgun (WGS) entry which is preliminary data.</text>
</comment>
<evidence type="ECO:0000313" key="2">
    <source>
        <dbReference type="EMBL" id="PPK92204.1"/>
    </source>
</evidence>
<evidence type="ECO:0000313" key="3">
    <source>
        <dbReference type="Proteomes" id="UP000239485"/>
    </source>
</evidence>
<organism evidence="2 3">
    <name type="scientific">Kineococcus xinjiangensis</name>
    <dbReference type="NCBI Taxonomy" id="512762"/>
    <lineage>
        <taxon>Bacteria</taxon>
        <taxon>Bacillati</taxon>
        <taxon>Actinomycetota</taxon>
        <taxon>Actinomycetes</taxon>
        <taxon>Kineosporiales</taxon>
        <taxon>Kineosporiaceae</taxon>
        <taxon>Kineococcus</taxon>
    </lineage>
</organism>
<protein>
    <submittedName>
        <fullName evidence="2">Uncharacterized protein</fullName>
    </submittedName>
</protein>
<gene>
    <name evidence="2" type="ORF">CLV92_11666</name>
</gene>
<name>A0A2S6IDA4_9ACTN</name>
<dbReference type="RefSeq" id="WP_104435125.1">
    <property type="nucleotide sequence ID" value="NZ_PTJD01000016.1"/>
</dbReference>
<sequence length="121" mass="13086">MNLRDGEEAEKVARRLMETTDEELPSPHSLVTGAEIPPYRVEGAGTRLALLIVCSHPCCEFVTGFRLDLDGVDEWWAEAGSKVNTVARSLAQEIGELFTGAGPPADVRDRCTPGDQGFRAG</sequence>
<reference evidence="2 3" key="1">
    <citation type="submission" date="2018-02" db="EMBL/GenBank/DDBJ databases">
        <title>Genomic Encyclopedia of Archaeal and Bacterial Type Strains, Phase II (KMG-II): from individual species to whole genera.</title>
        <authorList>
            <person name="Goeker M."/>
        </authorList>
    </citation>
    <scope>NUCLEOTIDE SEQUENCE [LARGE SCALE GENOMIC DNA]</scope>
    <source>
        <strain evidence="2 3">DSM 22857</strain>
    </source>
</reference>
<feature type="region of interest" description="Disordered" evidence="1">
    <location>
        <begin position="99"/>
        <end position="121"/>
    </location>
</feature>
<proteinExistence type="predicted"/>